<dbReference type="InterPro" id="IPR024685">
    <property type="entry name" value="Adenylate_cyclase_1_N"/>
</dbReference>
<dbReference type="GO" id="GO:0006171">
    <property type="term" value="P:cAMP biosynthetic process"/>
    <property type="evidence" value="ECO:0007669"/>
    <property type="project" value="InterPro"/>
</dbReference>
<dbReference type="OrthoDB" id="5571448at2"/>
<dbReference type="PIRSF" id="PIRSF001444">
    <property type="entry name" value="Adenylate_cycl"/>
    <property type="match status" value="1"/>
</dbReference>
<dbReference type="Proteomes" id="UP000295707">
    <property type="component" value="Unassembled WGS sequence"/>
</dbReference>
<dbReference type="EMBL" id="SMFX01000001">
    <property type="protein sequence ID" value="TCK16824.1"/>
    <property type="molecule type" value="Genomic_DNA"/>
</dbReference>
<organism evidence="2 3">
    <name type="scientific">Thiogranum longum</name>
    <dbReference type="NCBI Taxonomy" id="1537524"/>
    <lineage>
        <taxon>Bacteria</taxon>
        <taxon>Pseudomonadati</taxon>
        <taxon>Pseudomonadota</taxon>
        <taxon>Gammaproteobacteria</taxon>
        <taxon>Chromatiales</taxon>
        <taxon>Ectothiorhodospiraceae</taxon>
        <taxon>Thiogranum</taxon>
    </lineage>
</organism>
<comment type="caution">
    <text evidence="2">The sequence shown here is derived from an EMBL/GenBank/DDBJ whole genome shotgun (WGS) entry which is preliminary data.</text>
</comment>
<reference evidence="2 3" key="1">
    <citation type="submission" date="2019-03" db="EMBL/GenBank/DDBJ databases">
        <title>Genomic Encyclopedia of Type Strains, Phase IV (KMG-IV): sequencing the most valuable type-strain genomes for metagenomic binning, comparative biology and taxonomic classification.</title>
        <authorList>
            <person name="Goeker M."/>
        </authorList>
    </citation>
    <scope>NUCLEOTIDE SEQUENCE [LARGE SCALE GENOMIC DNA]</scope>
    <source>
        <strain evidence="2 3">DSM 19610</strain>
    </source>
</reference>
<dbReference type="RefSeq" id="WP_132970756.1">
    <property type="nucleotide sequence ID" value="NZ_SMFX01000001.1"/>
</dbReference>
<evidence type="ECO:0000313" key="2">
    <source>
        <dbReference type="EMBL" id="TCK16824.1"/>
    </source>
</evidence>
<evidence type="ECO:0000313" key="3">
    <source>
        <dbReference type="Proteomes" id="UP000295707"/>
    </source>
</evidence>
<accession>A0A4R1H540</accession>
<dbReference type="PANTHER" id="PTHR38760:SF1">
    <property type="entry name" value="ADENYLATE CYCLASE"/>
    <property type="match status" value="1"/>
</dbReference>
<protein>
    <submittedName>
        <fullName evidence="2">Adenylate cyclase class 1</fullName>
    </submittedName>
</protein>
<dbReference type="Pfam" id="PF12633">
    <property type="entry name" value="Adenyl_cycl_N"/>
    <property type="match status" value="1"/>
</dbReference>
<feature type="domain" description="Adenylate cyclase class-I N-terminal" evidence="1">
    <location>
        <begin position="43"/>
        <end position="237"/>
    </location>
</feature>
<dbReference type="InterPro" id="IPR000274">
    <property type="entry name" value="Adenylate_cyclase_1"/>
</dbReference>
<name>A0A4R1H540_9GAMM</name>
<dbReference type="Pfam" id="PF01295">
    <property type="entry name" value="Adenylate_cycl"/>
    <property type="match status" value="1"/>
</dbReference>
<dbReference type="GO" id="GO:0004016">
    <property type="term" value="F:adenylate cyclase activity"/>
    <property type="evidence" value="ECO:0007669"/>
    <property type="project" value="InterPro"/>
</dbReference>
<dbReference type="AlphaFoldDB" id="A0A4R1H540"/>
<gene>
    <name evidence="2" type="ORF">DFR30_0043</name>
</gene>
<proteinExistence type="predicted"/>
<evidence type="ECO:0000259" key="1">
    <source>
        <dbReference type="Pfam" id="PF12633"/>
    </source>
</evidence>
<keyword evidence="3" id="KW-1185">Reference proteome</keyword>
<sequence length="978" mass="112774">MTSPRKTTGMVDAAGKKRAGGQIVKAEFTRSSSSTIAIDALELRAVRRRFMAINQDRLRRVRESLEHRQQVFMQLLPLLFHINHPMLPGYLTNKTPCGISDYAPGKRCIQAARKLARSFSYQRRAQRRYSIHALYMMGSTGTIAYSRASDFDIWICHRPGLPDDQLAALREKADGIQSWAESLGLEVHFFLMDDVSFREQEHQQLSNENAGSSQHHLLLDEFYRTGLLVAGRFPVWWLVPPEYESRYDEYVDKLIVNRFIKAVDIVDFGGLSGLPSEEFFGATLWQLYKAVDSPYKSILKILLMEAYANQYPDIDLLAMRFKKLVHQADVQLDRLDPYVMMCNTVEEYLFSRREMERLDLARRCFYFKVNEAMSKPDHGLAQSWRRQAIRELVESWGWSHSKLTTLDQRRQWKIKRVLEERHLLVDELTRSYRALSQFGRENDDSKVSINADDLNLLGRKLYVAFERKSGKVELINPGVSSDLSEERLALHYISGEGQHSWAMYRGPVLERDTAENEPLKRSAGLLDLLAWCHFNGLINRNPSTVSIHPTDCCLSQWELRCVLDCLQQLFPGGRLPDNNMDALSKSATLCEAGLFINLAQDPMSKLTRNGMQLVSERIDPLSYGGQWENLAISFQMIALTSWGEVLTFGYSGHTALMDCLCDYFAWQPVTNGSAPPPIPCFSFSSSRGAIIARRIEDLFRDVAEYFYRNYWRRHARYALRIGQHYFVLQCENDVPRYLELESREALLDHLGQAQASFSPIHVDVQTLDNSPLGIALKHNREGVVQLFYRLDHGHAEVWILDERGSLFHQRIIFHDRQTLLGQFQRFLEAVRYRLRNMQQPSSLSNDDDTEYYRIVRDSMGQWFPETQKTSRWMDSHYLDVQVIGSPDDSNRGAFSIFCGNREFSILEHGDNIFLAVANYITDQRGSGSRYPIYITDIDLSSSVFASDSGTGVQTIHFLNQKKRIEQQLNESLHQLRKN</sequence>
<dbReference type="PANTHER" id="PTHR38760">
    <property type="entry name" value="ADENYLATE CYCLASE"/>
    <property type="match status" value="1"/>
</dbReference>